<dbReference type="SUPFAM" id="SSF54001">
    <property type="entry name" value="Cysteine proteinases"/>
    <property type="match status" value="1"/>
</dbReference>
<dbReference type="InterPro" id="IPR013128">
    <property type="entry name" value="Peptidase_C1A"/>
</dbReference>
<organism evidence="7 8">
    <name type="scientific">Arabis nemorensis</name>
    <dbReference type="NCBI Taxonomy" id="586526"/>
    <lineage>
        <taxon>Eukaryota</taxon>
        <taxon>Viridiplantae</taxon>
        <taxon>Streptophyta</taxon>
        <taxon>Embryophyta</taxon>
        <taxon>Tracheophyta</taxon>
        <taxon>Spermatophyta</taxon>
        <taxon>Magnoliopsida</taxon>
        <taxon>eudicotyledons</taxon>
        <taxon>Gunneridae</taxon>
        <taxon>Pentapetalae</taxon>
        <taxon>rosids</taxon>
        <taxon>malvids</taxon>
        <taxon>Brassicales</taxon>
        <taxon>Brassicaceae</taxon>
        <taxon>Arabideae</taxon>
        <taxon>Arabis</taxon>
    </lineage>
</organism>
<dbReference type="InterPro" id="IPR039417">
    <property type="entry name" value="Peptidase_C1A_papain-like"/>
</dbReference>
<dbReference type="PROSITE" id="PS00639">
    <property type="entry name" value="THIOL_PROTEASE_HIS"/>
    <property type="match status" value="1"/>
</dbReference>
<keyword evidence="8" id="KW-1185">Reference proteome</keyword>
<evidence type="ECO:0000259" key="6">
    <source>
        <dbReference type="SMART" id="SM00645"/>
    </source>
</evidence>
<dbReference type="InterPro" id="IPR000169">
    <property type="entry name" value="Pept_cys_AS"/>
</dbReference>
<dbReference type="InterPro" id="IPR025660">
    <property type="entry name" value="Pept_his_AS"/>
</dbReference>
<evidence type="ECO:0000256" key="1">
    <source>
        <dbReference type="ARBA" id="ARBA00008455"/>
    </source>
</evidence>
<name>A0A565BTR3_9BRAS</name>
<evidence type="ECO:0000256" key="4">
    <source>
        <dbReference type="ARBA" id="ARBA00022807"/>
    </source>
</evidence>
<accession>A0A565BTR3</accession>
<feature type="domain" description="Peptidase C1A papain C-terminal" evidence="6">
    <location>
        <begin position="21"/>
        <end position="220"/>
    </location>
</feature>
<dbReference type="Pfam" id="PF00112">
    <property type="entry name" value="Peptidase_C1"/>
    <property type="match status" value="1"/>
</dbReference>
<proteinExistence type="inferred from homology"/>
<evidence type="ECO:0000256" key="2">
    <source>
        <dbReference type="ARBA" id="ARBA00022670"/>
    </source>
</evidence>
<evidence type="ECO:0000313" key="7">
    <source>
        <dbReference type="EMBL" id="VVB04804.1"/>
    </source>
</evidence>
<evidence type="ECO:0000256" key="3">
    <source>
        <dbReference type="ARBA" id="ARBA00022801"/>
    </source>
</evidence>
<gene>
    <name evidence="7" type="ORF">ANE_LOCUS15248</name>
</gene>
<evidence type="ECO:0000313" key="8">
    <source>
        <dbReference type="Proteomes" id="UP000489600"/>
    </source>
</evidence>
<dbReference type="CDD" id="cd02248">
    <property type="entry name" value="Peptidase_C1A"/>
    <property type="match status" value="1"/>
</dbReference>
<dbReference type="InterPro" id="IPR038765">
    <property type="entry name" value="Papain-like_cys_pep_sf"/>
</dbReference>
<sequence length="225" mass="24575">MGDQKFVTGATPFSYGDMDQAPDLWDWREKGVVTNVKNQGKCGSCWAFAAVTAIEGINYIRTNNLVSLSAQELIDCSANDNGYAGGFPRSAFEFIKKNGGITTEENYPYKAIQGECDPSAKGVRVTIDGYGYVPPNDERALLKAVASQPISGVITKNCGTTLTHAMTVVGYGSDLDGRKYWIAKNSYGPHWGEGGYIRIERDTVNSEGRCGIAMSPWYPLKFPIR</sequence>
<keyword evidence="3" id="KW-0378">Hydrolase</keyword>
<keyword evidence="4" id="KW-0788">Thiol protease</keyword>
<dbReference type="EMBL" id="CABITT030000005">
    <property type="protein sequence ID" value="VVB04804.1"/>
    <property type="molecule type" value="Genomic_DNA"/>
</dbReference>
<protein>
    <recommendedName>
        <fullName evidence="6">Peptidase C1A papain C-terminal domain-containing protein</fullName>
    </recommendedName>
</protein>
<comment type="caution">
    <text evidence="7">The sequence shown here is derived from an EMBL/GenBank/DDBJ whole genome shotgun (WGS) entry which is preliminary data.</text>
</comment>
<comment type="similarity">
    <text evidence="1">Belongs to the peptidase C1 family.</text>
</comment>
<reference evidence="7" key="1">
    <citation type="submission" date="2019-07" db="EMBL/GenBank/DDBJ databases">
        <authorList>
            <person name="Dittberner H."/>
        </authorList>
    </citation>
    <scope>NUCLEOTIDE SEQUENCE [LARGE SCALE GENOMIC DNA]</scope>
</reference>
<dbReference type="GO" id="GO:0006508">
    <property type="term" value="P:proteolysis"/>
    <property type="evidence" value="ECO:0007669"/>
    <property type="project" value="UniProtKB-KW"/>
</dbReference>
<dbReference type="AlphaFoldDB" id="A0A565BTR3"/>
<keyword evidence="2" id="KW-0645">Protease</keyword>
<dbReference type="Proteomes" id="UP000489600">
    <property type="component" value="Unassembled WGS sequence"/>
</dbReference>
<dbReference type="Gene3D" id="3.90.70.10">
    <property type="entry name" value="Cysteine proteinases"/>
    <property type="match status" value="1"/>
</dbReference>
<dbReference type="InterPro" id="IPR000668">
    <property type="entry name" value="Peptidase_C1A_C"/>
</dbReference>
<keyword evidence="5" id="KW-1015">Disulfide bond</keyword>
<dbReference type="PANTHER" id="PTHR12411">
    <property type="entry name" value="CYSTEINE PROTEASE FAMILY C1-RELATED"/>
    <property type="match status" value="1"/>
</dbReference>
<dbReference type="PRINTS" id="PR00705">
    <property type="entry name" value="PAPAIN"/>
</dbReference>
<dbReference type="OrthoDB" id="10253408at2759"/>
<dbReference type="SMART" id="SM00645">
    <property type="entry name" value="Pept_C1"/>
    <property type="match status" value="1"/>
</dbReference>
<evidence type="ECO:0000256" key="5">
    <source>
        <dbReference type="ARBA" id="ARBA00023157"/>
    </source>
</evidence>
<dbReference type="GO" id="GO:0008234">
    <property type="term" value="F:cysteine-type peptidase activity"/>
    <property type="evidence" value="ECO:0007669"/>
    <property type="project" value="UniProtKB-KW"/>
</dbReference>
<dbReference type="PROSITE" id="PS00139">
    <property type="entry name" value="THIOL_PROTEASE_CYS"/>
    <property type="match status" value="1"/>
</dbReference>